<protein>
    <submittedName>
        <fullName evidence="2">Uncharacterized protein</fullName>
    </submittedName>
</protein>
<reference evidence="2 3" key="1">
    <citation type="submission" date="2016-05" db="EMBL/GenBank/DDBJ databases">
        <title>Comparative analysis of secretome profiles of manganese(II)-oxidizing ascomycete fungi.</title>
        <authorList>
            <consortium name="DOE Joint Genome Institute"/>
            <person name="Zeiner C.A."/>
            <person name="Purvine S.O."/>
            <person name="Zink E.M."/>
            <person name="Wu S."/>
            <person name="Pasa-Tolic L."/>
            <person name="Chaput D.L."/>
            <person name="Haridas S."/>
            <person name="Grigoriev I.V."/>
            <person name="Santelli C.M."/>
            <person name="Hansel C.M."/>
        </authorList>
    </citation>
    <scope>NUCLEOTIDE SEQUENCE [LARGE SCALE GENOMIC DNA]</scope>
    <source>
        <strain evidence="2 3">AP3s5-JAC2a</strain>
    </source>
</reference>
<dbReference type="RefSeq" id="XP_018036705.1">
    <property type="nucleotide sequence ID" value="XM_018182002.1"/>
</dbReference>
<dbReference type="InParanoid" id="A0A177CHS7"/>
<dbReference type="EMBL" id="KV441552">
    <property type="protein sequence ID" value="OAG06340.1"/>
    <property type="molecule type" value="Genomic_DNA"/>
</dbReference>
<proteinExistence type="predicted"/>
<gene>
    <name evidence="2" type="ORF">CC84DRAFT_1205861</name>
</gene>
<sequence>MASRSKPEISWGRPRVSGSAMETSALSLPCSSTEPVAAIAERTAIPSTIPPGLASSSTEPKLDAIVHQHLEDWRLMIRQERMYMMQGPKITIYIGATPALTTSKRAAMAVSRTLNAHFTANPESTRFNFRAGKLTKKAIHTLLKHWLRETCKTFEAREVLLHNHYQRNIAQAREDIKVGDFELDVAVLRASRLLGMEKYTKSIMKYYVNYIRTGMPQHKEIAYVEAMQTHPKDPLWTAMINRLAYLQYNNQIENSKKFFKLLKKHPDLSNRMESADQYFRSRAASNRRDSDHQVHPEGDYLGQDGKYQMGPEGAFTPAPEDDYTPAPEEDISAKEAILMWIESPDPVRVLYQALWEQGSTLLPIIRTLKPANHL</sequence>
<organism evidence="2 3">
    <name type="scientific">Paraphaeosphaeria sporulosa</name>
    <dbReference type="NCBI Taxonomy" id="1460663"/>
    <lineage>
        <taxon>Eukaryota</taxon>
        <taxon>Fungi</taxon>
        <taxon>Dikarya</taxon>
        <taxon>Ascomycota</taxon>
        <taxon>Pezizomycotina</taxon>
        <taxon>Dothideomycetes</taxon>
        <taxon>Pleosporomycetidae</taxon>
        <taxon>Pleosporales</taxon>
        <taxon>Massarineae</taxon>
        <taxon>Didymosphaeriaceae</taxon>
        <taxon>Paraphaeosphaeria</taxon>
    </lineage>
</organism>
<feature type="region of interest" description="Disordered" evidence="1">
    <location>
        <begin position="282"/>
        <end position="327"/>
    </location>
</feature>
<evidence type="ECO:0000256" key="1">
    <source>
        <dbReference type="SAM" id="MobiDB-lite"/>
    </source>
</evidence>
<accession>A0A177CHS7</accession>
<dbReference type="GeneID" id="28765488"/>
<keyword evidence="3" id="KW-1185">Reference proteome</keyword>
<evidence type="ECO:0000313" key="2">
    <source>
        <dbReference type="EMBL" id="OAG06340.1"/>
    </source>
</evidence>
<dbReference type="Proteomes" id="UP000077069">
    <property type="component" value="Unassembled WGS sequence"/>
</dbReference>
<name>A0A177CHS7_9PLEO</name>
<dbReference type="OrthoDB" id="3801338at2759"/>
<evidence type="ECO:0000313" key="3">
    <source>
        <dbReference type="Proteomes" id="UP000077069"/>
    </source>
</evidence>
<dbReference type="AlphaFoldDB" id="A0A177CHS7"/>
<feature type="compositionally biased region" description="Basic and acidic residues" evidence="1">
    <location>
        <begin position="286"/>
        <end position="298"/>
    </location>
</feature>